<comment type="caution">
    <text evidence="9">The sequence shown here is derived from an EMBL/GenBank/DDBJ whole genome shotgun (WGS) entry which is preliminary data.</text>
</comment>
<name>A0A8H3PJ76_9LECA</name>
<keyword evidence="6" id="KW-0175">Coiled coil</keyword>
<feature type="coiled-coil region" evidence="6">
    <location>
        <begin position="473"/>
        <end position="507"/>
    </location>
</feature>
<dbReference type="OrthoDB" id="295274at2759"/>
<proteinExistence type="predicted"/>
<dbReference type="GO" id="GO:0005634">
    <property type="term" value="C:nucleus"/>
    <property type="evidence" value="ECO:0007669"/>
    <property type="project" value="UniProtKB-SubCell"/>
</dbReference>
<feature type="compositionally biased region" description="Polar residues" evidence="7">
    <location>
        <begin position="325"/>
        <end position="342"/>
    </location>
</feature>
<evidence type="ECO:0000313" key="9">
    <source>
        <dbReference type="EMBL" id="CAF9941584.1"/>
    </source>
</evidence>
<reference evidence="9" key="1">
    <citation type="submission" date="2021-03" db="EMBL/GenBank/DDBJ databases">
        <authorList>
            <person name="Tagirdzhanova G."/>
        </authorList>
    </citation>
    <scope>NUCLEOTIDE SEQUENCE</scope>
</reference>
<dbReference type="Pfam" id="PF00170">
    <property type="entry name" value="bZIP_1"/>
    <property type="match status" value="1"/>
</dbReference>
<feature type="compositionally biased region" description="Low complexity" evidence="7">
    <location>
        <begin position="382"/>
        <end position="391"/>
    </location>
</feature>
<evidence type="ECO:0000256" key="6">
    <source>
        <dbReference type="SAM" id="Coils"/>
    </source>
</evidence>
<dbReference type="Gene3D" id="1.20.5.170">
    <property type="match status" value="1"/>
</dbReference>
<dbReference type="InterPro" id="IPR020956">
    <property type="entry name" value="TF_Aft1_OSM"/>
</dbReference>
<dbReference type="PROSITE" id="PS50217">
    <property type="entry name" value="BZIP"/>
    <property type="match status" value="1"/>
</dbReference>
<dbReference type="GO" id="GO:0003677">
    <property type="term" value="F:DNA binding"/>
    <property type="evidence" value="ECO:0007669"/>
    <property type="project" value="UniProtKB-KW"/>
</dbReference>
<organism evidence="9 10">
    <name type="scientific">Alectoria fallacina</name>
    <dbReference type="NCBI Taxonomy" id="1903189"/>
    <lineage>
        <taxon>Eukaryota</taxon>
        <taxon>Fungi</taxon>
        <taxon>Dikarya</taxon>
        <taxon>Ascomycota</taxon>
        <taxon>Pezizomycotina</taxon>
        <taxon>Lecanoromycetes</taxon>
        <taxon>OSLEUM clade</taxon>
        <taxon>Lecanoromycetidae</taxon>
        <taxon>Lecanorales</taxon>
        <taxon>Lecanorineae</taxon>
        <taxon>Parmeliaceae</taxon>
        <taxon>Alectoria</taxon>
    </lineage>
</organism>
<keyword evidence="4" id="KW-0804">Transcription</keyword>
<feature type="region of interest" description="Disordered" evidence="7">
    <location>
        <begin position="1"/>
        <end position="228"/>
    </location>
</feature>
<feature type="region of interest" description="Disordered" evidence="7">
    <location>
        <begin position="325"/>
        <end position="447"/>
    </location>
</feature>
<dbReference type="AlphaFoldDB" id="A0A8H3PJ76"/>
<dbReference type="InterPro" id="IPR046347">
    <property type="entry name" value="bZIP_sf"/>
</dbReference>
<evidence type="ECO:0000313" key="10">
    <source>
        <dbReference type="Proteomes" id="UP000664203"/>
    </source>
</evidence>
<feature type="domain" description="BZIP" evidence="8">
    <location>
        <begin position="448"/>
        <end position="511"/>
    </location>
</feature>
<dbReference type="Pfam" id="PF11785">
    <property type="entry name" value="Aft1_OSA"/>
    <property type="match status" value="1"/>
</dbReference>
<dbReference type="Pfam" id="PF11786">
    <property type="entry name" value="Aft1_HRA"/>
    <property type="match status" value="1"/>
</dbReference>
<dbReference type="InterPro" id="IPR002112">
    <property type="entry name" value="Leuzip_Jun"/>
</dbReference>
<dbReference type="InterPro" id="IPR021756">
    <property type="entry name" value="TF_Aft1_HRR"/>
</dbReference>
<dbReference type="EMBL" id="CAJPDR010000671">
    <property type="protein sequence ID" value="CAF9941584.1"/>
    <property type="molecule type" value="Genomic_DNA"/>
</dbReference>
<dbReference type="InterPro" id="IPR004827">
    <property type="entry name" value="bZIP"/>
</dbReference>
<dbReference type="InterPro" id="IPR051027">
    <property type="entry name" value="bZIP_transcription_factors"/>
</dbReference>
<dbReference type="Proteomes" id="UP000664203">
    <property type="component" value="Unassembled WGS sequence"/>
</dbReference>
<dbReference type="CDD" id="cd14687">
    <property type="entry name" value="bZIP_ATF2"/>
    <property type="match status" value="1"/>
</dbReference>
<dbReference type="PANTHER" id="PTHR19304">
    <property type="entry name" value="CYCLIC-AMP RESPONSE ELEMENT BINDING PROTEIN"/>
    <property type="match status" value="1"/>
</dbReference>
<evidence type="ECO:0000259" key="8">
    <source>
        <dbReference type="PROSITE" id="PS50217"/>
    </source>
</evidence>
<dbReference type="GO" id="GO:0003700">
    <property type="term" value="F:DNA-binding transcription factor activity"/>
    <property type="evidence" value="ECO:0007669"/>
    <property type="project" value="InterPro"/>
</dbReference>
<evidence type="ECO:0000256" key="5">
    <source>
        <dbReference type="ARBA" id="ARBA00023242"/>
    </source>
</evidence>
<evidence type="ECO:0000256" key="1">
    <source>
        <dbReference type="ARBA" id="ARBA00004123"/>
    </source>
</evidence>
<keyword evidence="5" id="KW-0539">Nucleus</keyword>
<feature type="compositionally biased region" description="Polar residues" evidence="7">
    <location>
        <begin position="199"/>
        <end position="210"/>
    </location>
</feature>
<feature type="compositionally biased region" description="Basic and acidic residues" evidence="7">
    <location>
        <begin position="431"/>
        <end position="447"/>
    </location>
</feature>
<evidence type="ECO:0000256" key="7">
    <source>
        <dbReference type="SAM" id="MobiDB-lite"/>
    </source>
</evidence>
<dbReference type="PRINTS" id="PR00043">
    <property type="entry name" value="LEUZIPPRJUN"/>
</dbReference>
<dbReference type="SUPFAM" id="SSF57959">
    <property type="entry name" value="Leucine zipper domain"/>
    <property type="match status" value="1"/>
</dbReference>
<keyword evidence="2" id="KW-0805">Transcription regulation</keyword>
<feature type="compositionally biased region" description="Polar residues" evidence="7">
    <location>
        <begin position="37"/>
        <end position="49"/>
    </location>
</feature>
<feature type="compositionally biased region" description="Polar residues" evidence="7">
    <location>
        <begin position="349"/>
        <end position="359"/>
    </location>
</feature>
<dbReference type="InterPro" id="IPR021755">
    <property type="entry name" value="TF_Aft1_HRA"/>
</dbReference>
<sequence length="555" mass="59237">MSVAVAQRNSQKHMPRSATNTHSPMDSKKAVIKIEDTSQVDSNPHSSVKITPPRSDPPPTVKEPPDQADSKDIKPTSNAETAQPLAPPPRPAPTQQNAEEGVDYFSGGHTTSHFSREPNPFEQSFGNPSSEPPVNKSLLPPVAALTSPAPLGGDGPSAGGYNWPGSLRSGPLSPAMLGGPVGAAPNDYFDPSLRGSFPSGVTPNESSLRTGLTPGGGGSMFPAPSPNSQALFQQLANGGATPNTLDFHRTAMSAAAARKGNHMNGTNTQAEDQQRAPVAPMDPSLQQQPQQPTFGQHDNDAANGLFLLAQAGNGAQANHQYAVPNTNNNIASNRSHETSPNISKGVRNGNGSIRGQSEMSGDVSDSGDQSKPTTRNRGKRASGGANAAPNNGRRKADDTPPKQPSAKKQKKSNHNTAMMDIDGMDSEEEQPNIKEEQYHPDGKKMTDEEKRKNFLERNRVAALKCRQRKKQWLANLQAKVEIFSSENDSLSAQVSSLREEIMGLKTLLLQHKDCPVSQSQGLGGYFSQQQDFNAHAHPYGMGMPNGQQVMAGQRR</sequence>
<feature type="compositionally biased region" description="Basic and acidic residues" evidence="7">
    <location>
        <begin position="25"/>
        <end position="36"/>
    </location>
</feature>
<keyword evidence="3" id="KW-0238">DNA-binding</keyword>
<accession>A0A8H3PJ76</accession>
<dbReference type="FunFam" id="1.20.5.170:FF:000053">
    <property type="entry name" value="BZIP transcription factor AtfA"/>
    <property type="match status" value="1"/>
</dbReference>
<feature type="compositionally biased region" description="Basic and acidic residues" evidence="7">
    <location>
        <begin position="63"/>
        <end position="74"/>
    </location>
</feature>
<dbReference type="SMART" id="SM00338">
    <property type="entry name" value="BRLZ"/>
    <property type="match status" value="1"/>
</dbReference>
<evidence type="ECO:0000256" key="3">
    <source>
        <dbReference type="ARBA" id="ARBA00023125"/>
    </source>
</evidence>
<keyword evidence="10" id="KW-1185">Reference proteome</keyword>
<protein>
    <recommendedName>
        <fullName evidence="8">BZIP domain-containing protein</fullName>
    </recommendedName>
</protein>
<evidence type="ECO:0000256" key="2">
    <source>
        <dbReference type="ARBA" id="ARBA00023015"/>
    </source>
</evidence>
<gene>
    <name evidence="9" type="ORF">ALECFALPRED_009233</name>
</gene>
<dbReference type="Pfam" id="PF11787">
    <property type="entry name" value="Aft1_HRR"/>
    <property type="match status" value="1"/>
</dbReference>
<comment type="subcellular location">
    <subcellularLocation>
        <location evidence="1">Nucleus</location>
    </subcellularLocation>
</comment>
<feature type="region of interest" description="Disordered" evidence="7">
    <location>
        <begin position="259"/>
        <end position="299"/>
    </location>
</feature>
<evidence type="ECO:0000256" key="4">
    <source>
        <dbReference type="ARBA" id="ARBA00023163"/>
    </source>
</evidence>